<dbReference type="OrthoDB" id="2430404at2759"/>
<protein>
    <submittedName>
        <fullName evidence="1">Ryanodine receptor 2-like</fullName>
    </submittedName>
</protein>
<sequence>MNAIKKSNTSPSAPNNPIDIILALDFIISVGSNENTYILNLSQKTAFLIVLESASRPSDLYRIKLGTLQKTSYGISFSVINPKETNILILHSGNKSVSKKIFIDYYEDTELCSSLAILKLLEQTQE</sequence>
<accession>A0A8H3WYI1</accession>
<evidence type="ECO:0000313" key="2">
    <source>
        <dbReference type="Proteomes" id="UP000439903"/>
    </source>
</evidence>
<name>A0A8H3WYI1_GIGMA</name>
<keyword evidence="1" id="KW-0675">Receptor</keyword>
<dbReference type="EMBL" id="WTPW01002763">
    <property type="protein sequence ID" value="KAF0366906.1"/>
    <property type="molecule type" value="Genomic_DNA"/>
</dbReference>
<dbReference type="AlphaFoldDB" id="A0A8H3WYI1"/>
<comment type="caution">
    <text evidence="1">The sequence shown here is derived from an EMBL/GenBank/DDBJ whole genome shotgun (WGS) entry which is preliminary data.</text>
</comment>
<evidence type="ECO:0000313" key="1">
    <source>
        <dbReference type="EMBL" id="KAF0366906.1"/>
    </source>
</evidence>
<dbReference type="Proteomes" id="UP000439903">
    <property type="component" value="Unassembled WGS sequence"/>
</dbReference>
<gene>
    <name evidence="1" type="ORF">F8M41_013589</name>
</gene>
<reference evidence="1 2" key="1">
    <citation type="journal article" date="2019" name="Environ. Microbiol.">
        <title>At the nexus of three kingdoms: the genome of the mycorrhizal fungus Gigaspora margarita provides insights into plant, endobacterial and fungal interactions.</title>
        <authorList>
            <person name="Venice F."/>
            <person name="Ghignone S."/>
            <person name="Salvioli di Fossalunga A."/>
            <person name="Amselem J."/>
            <person name="Novero M."/>
            <person name="Xianan X."/>
            <person name="Sedzielewska Toro K."/>
            <person name="Morin E."/>
            <person name="Lipzen A."/>
            <person name="Grigoriev I.V."/>
            <person name="Henrissat B."/>
            <person name="Martin F.M."/>
            <person name="Bonfante P."/>
        </authorList>
    </citation>
    <scope>NUCLEOTIDE SEQUENCE [LARGE SCALE GENOMIC DNA]</scope>
    <source>
        <strain evidence="1 2">BEG34</strain>
    </source>
</reference>
<keyword evidence="2" id="KW-1185">Reference proteome</keyword>
<proteinExistence type="predicted"/>
<organism evidence="1 2">
    <name type="scientific">Gigaspora margarita</name>
    <dbReference type="NCBI Taxonomy" id="4874"/>
    <lineage>
        <taxon>Eukaryota</taxon>
        <taxon>Fungi</taxon>
        <taxon>Fungi incertae sedis</taxon>
        <taxon>Mucoromycota</taxon>
        <taxon>Glomeromycotina</taxon>
        <taxon>Glomeromycetes</taxon>
        <taxon>Diversisporales</taxon>
        <taxon>Gigasporaceae</taxon>
        <taxon>Gigaspora</taxon>
    </lineage>
</organism>